<dbReference type="InterPro" id="IPR018119">
    <property type="entry name" value="Strictosidine_synth_cons-reg"/>
</dbReference>
<evidence type="ECO:0000256" key="5">
    <source>
        <dbReference type="ARBA" id="ARBA00022692"/>
    </source>
</evidence>
<keyword evidence="5 8" id="KW-0812">Transmembrane</keyword>
<evidence type="ECO:0000256" key="2">
    <source>
        <dbReference type="ARBA" id="ARBA00022448"/>
    </source>
</evidence>
<organism evidence="10 11">
    <name type="scientific">Pacificispira spongiicola</name>
    <dbReference type="NCBI Taxonomy" id="2729598"/>
    <lineage>
        <taxon>Bacteria</taxon>
        <taxon>Pseudomonadati</taxon>
        <taxon>Pseudomonadota</taxon>
        <taxon>Alphaproteobacteria</taxon>
        <taxon>Rhodospirillales</taxon>
        <taxon>Rhodospirillaceae</taxon>
        <taxon>Pacificispira</taxon>
    </lineage>
</organism>
<feature type="transmembrane region" description="Helical" evidence="8">
    <location>
        <begin position="230"/>
        <end position="252"/>
    </location>
</feature>
<reference evidence="10 11" key="1">
    <citation type="submission" date="2020-04" db="EMBL/GenBank/DDBJ databases">
        <title>Rhodospirillaceae bacterium KN72 isolated from deep sea.</title>
        <authorList>
            <person name="Zhang D.-C."/>
        </authorList>
    </citation>
    <scope>NUCLEOTIDE SEQUENCE [LARGE SCALE GENOMIC DNA]</scope>
    <source>
        <strain evidence="10 11">KN72</strain>
    </source>
</reference>
<feature type="domain" description="Strictosidine synthase conserved region" evidence="9">
    <location>
        <begin position="480"/>
        <end position="566"/>
    </location>
</feature>
<feature type="transmembrane region" description="Helical" evidence="8">
    <location>
        <begin position="177"/>
        <end position="204"/>
    </location>
</feature>
<gene>
    <name evidence="10" type="ORF">HH303_14560</name>
</gene>
<dbReference type="GO" id="GO:0022857">
    <property type="term" value="F:transmembrane transporter activity"/>
    <property type="evidence" value="ECO:0007669"/>
    <property type="project" value="InterPro"/>
</dbReference>
<dbReference type="Proteomes" id="UP000539372">
    <property type="component" value="Unassembled WGS sequence"/>
</dbReference>
<evidence type="ECO:0000259" key="9">
    <source>
        <dbReference type="Pfam" id="PF03088"/>
    </source>
</evidence>
<feature type="transmembrane region" description="Helical" evidence="8">
    <location>
        <begin position="65"/>
        <end position="84"/>
    </location>
</feature>
<evidence type="ECO:0000256" key="1">
    <source>
        <dbReference type="ARBA" id="ARBA00004651"/>
    </source>
</evidence>
<comment type="caution">
    <text evidence="10">The sequence shown here is derived from an EMBL/GenBank/DDBJ whole genome shotgun (WGS) entry which is preliminary data.</text>
</comment>
<evidence type="ECO:0000256" key="8">
    <source>
        <dbReference type="SAM" id="Phobius"/>
    </source>
</evidence>
<dbReference type="GO" id="GO:0005886">
    <property type="term" value="C:plasma membrane"/>
    <property type="evidence" value="ECO:0007669"/>
    <property type="project" value="UniProtKB-SubCell"/>
</dbReference>
<feature type="transmembrane region" description="Helical" evidence="8">
    <location>
        <begin position="139"/>
        <end position="157"/>
    </location>
</feature>
<dbReference type="InterPro" id="IPR011042">
    <property type="entry name" value="6-blade_b-propeller_TolB-like"/>
</dbReference>
<dbReference type="AlphaFoldDB" id="A0A7Y0E1Z3"/>
<feature type="transmembrane region" description="Helical" evidence="8">
    <location>
        <begin position="264"/>
        <end position="282"/>
    </location>
</feature>
<feature type="transmembrane region" description="Helical" evidence="8">
    <location>
        <begin position="289"/>
        <end position="311"/>
    </location>
</feature>
<name>A0A7Y0E1Z3_9PROT</name>
<feature type="transmembrane region" description="Helical" evidence="8">
    <location>
        <begin position="96"/>
        <end position="127"/>
    </location>
</feature>
<evidence type="ECO:0000313" key="10">
    <source>
        <dbReference type="EMBL" id="NMM45716.1"/>
    </source>
</evidence>
<dbReference type="EMBL" id="JABBNT010000004">
    <property type="protein sequence ID" value="NMM45716.1"/>
    <property type="molecule type" value="Genomic_DNA"/>
</dbReference>
<evidence type="ECO:0000256" key="7">
    <source>
        <dbReference type="ARBA" id="ARBA00023136"/>
    </source>
</evidence>
<dbReference type="RefSeq" id="WP_169626100.1">
    <property type="nucleotide sequence ID" value="NZ_JABBNT010000004.1"/>
</dbReference>
<sequence>MAVSDMLLRLRYRIVPDRLFGELLTKSWIDNVIPVLVLAVTVLVMTVLIPGYLSTGNMADLGRQVAEFGLIAIALTIVILSGGIDLSVGSVFALTVLTALVCMNVLGVPIGVALAATLGVGLVCGLLNGVLVGYLRLRAFITTLVTLVIFRAIYDIVFPKLASAIVASMPSSFLWDYIGFGNVVGIPISFLIFVAIALVVHIVLSRMRPGWRLRAVGGARRSAFNAGINVKLTVCMAYAASGVLTAMAAFLFSARLGSTGADTGIGLEIVILTAVVLGGVSLGGGRGSVGGAIIGTVLVLILSNSLIRMAVPGSLNQLILGVVLVAAVLFDVKWVKNRGKILSKVYVSPTYLALKERPRVAEDPVLAVNDRLGDAQQIGVGAVEGPEDVILDRDGNLYTGTRHGNIVRFFAPDYNTHEIFARVGGHPLGLAFTRDGDLVTCVGGMGVYRVTPDGTVHKVTDETNRSALSIIDDSRLRLPDDLDIAPDGRIFFSEATIRYEMSEWAVDALEGRGNGRLLCFDPKTGTTRTLLRGLVFPNGITVCRDGQSLLFAETWACRIMRYWFDGPNKGKRETFVDNLPGYPDNVNRASNGGYWVALLGMRTKTFDLAMRKPGFRRRMAKRIAADEWLFPNINRGCVIRMTADGTITDSYWDADGEKHPSITSMREHKGYLFLGGVSNNRIGRVRIADADPDWTAPDDYWGDAE</sequence>
<comment type="subcellular location">
    <subcellularLocation>
        <location evidence="1">Cell membrane</location>
        <topology evidence="1">Multi-pass membrane protein</topology>
    </subcellularLocation>
</comment>
<dbReference type="Pfam" id="PF03088">
    <property type="entry name" value="Str_synth"/>
    <property type="match status" value="1"/>
</dbReference>
<keyword evidence="2" id="KW-0813">Transport</keyword>
<keyword evidence="3" id="KW-1003">Cell membrane</keyword>
<protein>
    <submittedName>
        <fullName evidence="10">ABC transporter permease</fullName>
    </submittedName>
</protein>
<dbReference type="Pfam" id="PF02653">
    <property type="entry name" value="BPD_transp_2"/>
    <property type="match status" value="1"/>
</dbReference>
<evidence type="ECO:0000313" key="11">
    <source>
        <dbReference type="Proteomes" id="UP000539372"/>
    </source>
</evidence>
<keyword evidence="7 8" id="KW-0472">Membrane</keyword>
<dbReference type="PANTHER" id="PTHR32196">
    <property type="entry name" value="ABC TRANSPORTER PERMEASE PROTEIN YPHD-RELATED-RELATED"/>
    <property type="match status" value="1"/>
</dbReference>
<evidence type="ECO:0000256" key="6">
    <source>
        <dbReference type="ARBA" id="ARBA00022989"/>
    </source>
</evidence>
<keyword evidence="4" id="KW-0997">Cell inner membrane</keyword>
<accession>A0A7Y0E1Z3</accession>
<evidence type="ECO:0000256" key="3">
    <source>
        <dbReference type="ARBA" id="ARBA00022475"/>
    </source>
</evidence>
<evidence type="ECO:0000256" key="4">
    <source>
        <dbReference type="ARBA" id="ARBA00022519"/>
    </source>
</evidence>
<keyword evidence="6 8" id="KW-1133">Transmembrane helix</keyword>
<dbReference type="SUPFAM" id="SSF63829">
    <property type="entry name" value="Calcium-dependent phosphotriesterase"/>
    <property type="match status" value="1"/>
</dbReference>
<dbReference type="InterPro" id="IPR001851">
    <property type="entry name" value="ABC_transp_permease"/>
</dbReference>
<keyword evidence="11" id="KW-1185">Reference proteome</keyword>
<dbReference type="CDD" id="cd06579">
    <property type="entry name" value="TM_PBP1_transp_AraH_like"/>
    <property type="match status" value="1"/>
</dbReference>
<dbReference type="PANTHER" id="PTHR32196:SF21">
    <property type="entry name" value="ABC TRANSPORTER PERMEASE PROTEIN YPHD-RELATED"/>
    <property type="match status" value="1"/>
</dbReference>
<dbReference type="Pfam" id="PF20067">
    <property type="entry name" value="SSL_N"/>
    <property type="match status" value="1"/>
</dbReference>
<proteinExistence type="predicted"/>
<dbReference type="FunFam" id="2.120.10.30:FF:000066">
    <property type="entry name" value="ABC transporter permease protein"/>
    <property type="match status" value="1"/>
</dbReference>
<feature type="transmembrane region" description="Helical" evidence="8">
    <location>
        <begin position="32"/>
        <end position="53"/>
    </location>
</feature>
<dbReference type="Gene3D" id="2.120.10.30">
    <property type="entry name" value="TolB, C-terminal domain"/>
    <property type="match status" value="1"/>
</dbReference>